<feature type="transmembrane region" description="Helical" evidence="10">
    <location>
        <begin position="229"/>
        <end position="248"/>
    </location>
</feature>
<dbReference type="PRINTS" id="PR00344">
    <property type="entry name" value="BCTRLSENSOR"/>
</dbReference>
<accession>A0A346XT46</accession>
<dbReference type="InterPro" id="IPR036097">
    <property type="entry name" value="HisK_dim/P_sf"/>
</dbReference>
<evidence type="ECO:0000256" key="1">
    <source>
        <dbReference type="ARBA" id="ARBA00000085"/>
    </source>
</evidence>
<dbReference type="Pfam" id="PF00512">
    <property type="entry name" value="HisKA"/>
    <property type="match status" value="1"/>
</dbReference>
<keyword evidence="13" id="KW-1185">Reference proteome</keyword>
<feature type="domain" description="Histidine kinase" evidence="11">
    <location>
        <begin position="345"/>
        <end position="558"/>
    </location>
</feature>
<dbReference type="Pfam" id="PF02518">
    <property type="entry name" value="HATPase_c"/>
    <property type="match status" value="1"/>
</dbReference>
<dbReference type="GO" id="GO:0005886">
    <property type="term" value="C:plasma membrane"/>
    <property type="evidence" value="ECO:0007669"/>
    <property type="project" value="UniProtKB-SubCell"/>
</dbReference>
<dbReference type="SUPFAM" id="SSF55874">
    <property type="entry name" value="ATPase domain of HSP90 chaperone/DNA topoisomerase II/histidine kinase"/>
    <property type="match status" value="1"/>
</dbReference>
<dbReference type="OrthoDB" id="9808408at2"/>
<keyword evidence="8" id="KW-0175">Coiled coil</keyword>
<dbReference type="Gene3D" id="1.10.287.130">
    <property type="match status" value="1"/>
</dbReference>
<dbReference type="PANTHER" id="PTHR43304">
    <property type="entry name" value="PHYTOCHROME-LIKE PROTEIN CPH1"/>
    <property type="match status" value="1"/>
</dbReference>
<dbReference type="SMART" id="SM00387">
    <property type="entry name" value="HATPase_c"/>
    <property type="match status" value="1"/>
</dbReference>
<feature type="transmembrane region" description="Helical" evidence="10">
    <location>
        <begin position="124"/>
        <end position="145"/>
    </location>
</feature>
<feature type="transmembrane region" description="Helical" evidence="10">
    <location>
        <begin position="82"/>
        <end position="104"/>
    </location>
</feature>
<feature type="transmembrane region" description="Helical" evidence="10">
    <location>
        <begin position="58"/>
        <end position="75"/>
    </location>
</feature>
<dbReference type="InterPro" id="IPR003661">
    <property type="entry name" value="HisK_dim/P_dom"/>
</dbReference>
<dbReference type="CDD" id="cd00082">
    <property type="entry name" value="HisKA"/>
    <property type="match status" value="1"/>
</dbReference>
<dbReference type="GO" id="GO:0000155">
    <property type="term" value="F:phosphorelay sensor kinase activity"/>
    <property type="evidence" value="ECO:0007669"/>
    <property type="project" value="InterPro"/>
</dbReference>
<keyword evidence="5" id="KW-0808">Transferase</keyword>
<feature type="coiled-coil region" evidence="8">
    <location>
        <begin position="283"/>
        <end position="331"/>
    </location>
</feature>
<dbReference type="InterPro" id="IPR036890">
    <property type="entry name" value="HATPase_C_sf"/>
</dbReference>
<keyword evidence="4" id="KW-0597">Phosphoprotein</keyword>
<evidence type="ECO:0000313" key="12">
    <source>
        <dbReference type="EMBL" id="AXV05393.1"/>
    </source>
</evidence>
<dbReference type="KEGG" id="euz:DVS28_a0692"/>
<keyword evidence="6 12" id="KW-0418">Kinase</keyword>
<dbReference type="RefSeq" id="WP_114590208.1">
    <property type="nucleotide sequence ID" value="NZ_CP031165.1"/>
</dbReference>
<dbReference type="InterPro" id="IPR005467">
    <property type="entry name" value="His_kinase_dom"/>
</dbReference>
<comment type="catalytic activity">
    <reaction evidence="1">
        <text>ATP + protein L-histidine = ADP + protein N-phospho-L-histidine.</text>
        <dbReference type="EC" id="2.7.13.3"/>
    </reaction>
</comment>
<dbReference type="InterPro" id="IPR052162">
    <property type="entry name" value="Sensor_kinase/Photoreceptor"/>
</dbReference>
<dbReference type="EC" id="2.7.13.3" evidence="3"/>
<sequence length="589" mass="62392">MSGASTHPSSRIDMERRALAAKPGMFLLLAGAIVLLVGWGMGVDIVTRVVPGLASMKVNTALGVAALGGATMAHGRGRRGQVIAVACGFLVLLLGALTLVQYVFGVDLGIDQLLVVDTEAAEHPGRMGANTAIAFVSLGLSWVVLACRPSNGVVHVAGQAIASVGGFLSLFALVGYALESASTRGIGRATEMAVHTSVSLVVATVGLAIATSDRGPLRIGWSSRAGGRVLRGLLAPVTVVVLGIGVIVDRVESAGLLADLDLQLALVTTLTLVMVAALVQLMAGRLERVAVAEEDALEALERAHLRLATLNEDLERRVALRTAELATTNDELERSNADLAQFAYVASHDLKEPLRMVSAYCTRIGERYRDKLDDRGRTYVDLAVDAADRMQDMIDALLRYSRVGREELEVERVDLVDMVTEVVRHLGAPLGDVDVQVAPDLPDVVVDPDLFGHVLQNLIGNAGKFRDPERAPVIAVRGWDSPRGTVLEVADNGIGVPPKHRDRIFQMFQRLHKRDAYEGTGIGLALVARIVGRHGGTVEVDDSDLGGASFRITLPNASLRSVPNPQAAEDTDGHEGTTVAGTAGGRQPR</sequence>
<gene>
    <name evidence="12" type="ORF">DVS28_a0692</name>
</gene>
<comment type="subcellular location">
    <subcellularLocation>
        <location evidence="2">Cell membrane</location>
    </subcellularLocation>
</comment>
<dbReference type="SMART" id="SM00388">
    <property type="entry name" value="HisKA"/>
    <property type="match status" value="1"/>
</dbReference>
<feature type="transmembrane region" description="Helical" evidence="10">
    <location>
        <begin position="260"/>
        <end position="279"/>
    </location>
</feature>
<feature type="region of interest" description="Disordered" evidence="9">
    <location>
        <begin position="557"/>
        <end position="589"/>
    </location>
</feature>
<keyword evidence="7" id="KW-0902">Two-component regulatory system</keyword>
<dbReference type="PANTHER" id="PTHR43304:SF1">
    <property type="entry name" value="PAC DOMAIN-CONTAINING PROTEIN"/>
    <property type="match status" value="1"/>
</dbReference>
<dbReference type="SUPFAM" id="SSF47384">
    <property type="entry name" value="Homodimeric domain of signal transducing histidine kinase"/>
    <property type="match status" value="1"/>
</dbReference>
<dbReference type="InterPro" id="IPR004358">
    <property type="entry name" value="Sig_transdc_His_kin-like_C"/>
</dbReference>
<dbReference type="EMBL" id="CP031165">
    <property type="protein sequence ID" value="AXV05393.1"/>
    <property type="molecule type" value="Genomic_DNA"/>
</dbReference>
<evidence type="ECO:0000256" key="9">
    <source>
        <dbReference type="SAM" id="MobiDB-lite"/>
    </source>
</evidence>
<name>A0A346XT46_9ACTN</name>
<feature type="transmembrane region" description="Helical" evidence="10">
    <location>
        <begin position="198"/>
        <end position="217"/>
    </location>
</feature>
<keyword evidence="10" id="KW-1133">Transmembrane helix</keyword>
<evidence type="ECO:0000259" key="11">
    <source>
        <dbReference type="PROSITE" id="PS50109"/>
    </source>
</evidence>
<evidence type="ECO:0000256" key="10">
    <source>
        <dbReference type="SAM" id="Phobius"/>
    </source>
</evidence>
<dbReference type="InterPro" id="IPR003594">
    <property type="entry name" value="HATPase_dom"/>
</dbReference>
<keyword evidence="10" id="KW-0812">Transmembrane</keyword>
<protein>
    <recommendedName>
        <fullName evidence="3">histidine kinase</fullName>
        <ecNumber evidence="3">2.7.13.3</ecNumber>
    </recommendedName>
</protein>
<reference evidence="12 13" key="1">
    <citation type="submission" date="2018-09" db="EMBL/GenBank/DDBJ databases">
        <title>Complete genome sequence of Euzebya sp. DY32-46 isolated from seawater of Pacific Ocean.</title>
        <authorList>
            <person name="Xu L."/>
            <person name="Wu Y.-H."/>
            <person name="Xu X.-W."/>
        </authorList>
    </citation>
    <scope>NUCLEOTIDE SEQUENCE [LARGE SCALE GENOMIC DNA]</scope>
    <source>
        <strain evidence="12 13">DY32-46</strain>
    </source>
</reference>
<dbReference type="AlphaFoldDB" id="A0A346XT46"/>
<feature type="transmembrane region" description="Helical" evidence="10">
    <location>
        <begin position="157"/>
        <end position="178"/>
    </location>
</feature>
<dbReference type="Proteomes" id="UP000264006">
    <property type="component" value="Chromosome"/>
</dbReference>
<evidence type="ECO:0000313" key="13">
    <source>
        <dbReference type="Proteomes" id="UP000264006"/>
    </source>
</evidence>
<proteinExistence type="predicted"/>
<evidence type="ECO:0000256" key="5">
    <source>
        <dbReference type="ARBA" id="ARBA00022679"/>
    </source>
</evidence>
<dbReference type="Gene3D" id="3.30.565.10">
    <property type="entry name" value="Histidine kinase-like ATPase, C-terminal domain"/>
    <property type="match status" value="1"/>
</dbReference>
<evidence type="ECO:0000256" key="3">
    <source>
        <dbReference type="ARBA" id="ARBA00012438"/>
    </source>
</evidence>
<keyword evidence="10" id="KW-0472">Membrane</keyword>
<evidence type="ECO:0000256" key="4">
    <source>
        <dbReference type="ARBA" id="ARBA00022553"/>
    </source>
</evidence>
<evidence type="ECO:0000256" key="7">
    <source>
        <dbReference type="ARBA" id="ARBA00023012"/>
    </source>
</evidence>
<evidence type="ECO:0000256" key="8">
    <source>
        <dbReference type="SAM" id="Coils"/>
    </source>
</evidence>
<dbReference type="PROSITE" id="PS50109">
    <property type="entry name" value="HIS_KIN"/>
    <property type="match status" value="1"/>
</dbReference>
<evidence type="ECO:0000256" key="2">
    <source>
        <dbReference type="ARBA" id="ARBA00004236"/>
    </source>
</evidence>
<evidence type="ECO:0000256" key="6">
    <source>
        <dbReference type="ARBA" id="ARBA00022777"/>
    </source>
</evidence>
<organism evidence="12 13">
    <name type="scientific">Euzebya pacifica</name>
    <dbReference type="NCBI Taxonomy" id="1608957"/>
    <lineage>
        <taxon>Bacteria</taxon>
        <taxon>Bacillati</taxon>
        <taxon>Actinomycetota</taxon>
        <taxon>Nitriliruptoria</taxon>
        <taxon>Euzebyales</taxon>
    </lineage>
</organism>